<evidence type="ECO:0000256" key="1">
    <source>
        <dbReference type="SAM" id="MobiDB-lite"/>
    </source>
</evidence>
<gene>
    <name evidence="4" type="ORF">GGQ88_004120</name>
</gene>
<feature type="region of interest" description="Disordered" evidence="1">
    <location>
        <begin position="460"/>
        <end position="502"/>
    </location>
</feature>
<dbReference type="InterPro" id="IPR005546">
    <property type="entry name" value="Autotransporte_beta"/>
</dbReference>
<feature type="chain" id="PRO_5030775114" description="Autotransporter domain-containing protein" evidence="2">
    <location>
        <begin position="28"/>
        <end position="1903"/>
    </location>
</feature>
<evidence type="ECO:0000313" key="4">
    <source>
        <dbReference type="EMBL" id="MBB3862817.1"/>
    </source>
</evidence>
<sequence length="1903" mass="188053">MLKNFQKSLLISTAIPVAFMAASAAQARDVSVPAPVAPATSVPGTTVNAAIVTAITAPDDANLKLTVPSAGVVLGDSIVLNPNTGQGDGKIEFLSDGKIGAVDAATGSVTDGAGAIFNGRAAAGAANSFKGTNNGLIAGGLRTVGFGGDASITNGGEIYNGITASGQGNVSITTSAAGAVRSGNVVASSITVDTAAAPVDGVTKTSFAGGKASIVQAGDAADAEDSVRGNLNATGLNGAEVTVSAKARNVIASAGGVTETVGGSNAVTSGTVTTTTVRNDVTRGGGSANVTVGGDGDVALVSATGIGGASATIDGAVAGNVNASSNGTSTTYTDISVVDGAVPVSGSTKTTSTAVGKAADVSVGEDGSVGGSVSVNGQGSASTVIDGTVDGNVSLTSTATNNAYDYASTPTGYTYSDTNVGAGGAATGAVGATGTVDGNFTAIGDNSVVLNNAGTIKGNVTGTSRRSLTNSSGKVGSSTTTSATLIETTSQSESTSRSATTTGTASFVNEVGGQVQGNVSLSAGGDVTYNNDGVVFGSTSLVSQGTDNATTSSNTTKVSTAIATPPALDVVTTSVEDKSTTVTTHTGGNVTGTYANANGTLNFGVNGNGSVNQLADQASSATVSGVIYGSLTSQAGSANSQSNSESKSVEVLSGGNGTRSLTSASSSSSTTNAGGDSSVTVSGKLAEGEAGVVPSLSSYATGNSGVTLSGTVEGGIYSSASGTDVSSASTQTASQTITSSVARTDSLARTDDYGYNSVGGASTVDVAATGKAATLSGNVNAYGQTGASVTVAKGGVVGSSADNPFGGVYANADGTDYTTKQERSFTRVPAEGTATASDKYTSSYATSADVGDATVAVAGTVAGNAESSTTRGKATTTVTGTIGGDAVATAAYGNDYQSSSTTDYAGKVAASGSTSFGSLVPKVSKQVSSSTSNNVGGAASILVDTASDLQKADKIGVSGSVYATGLSSATATIANGSKVNGNVEAYSHFTNSASEATTLYNSAGEATENSASYATTLAGGDANVAVGTKSEIGGSVYADGDKTATVSNAGMIEGSVIADTLHSVVSSTSKSTNLNNVGLRQDETTNAYTGIGGAATVTNAAGALIGGDVYVAGATGILTNGGGIAGTVVLGQSIDNHSQTQIDTVTTTTQTVTPAEALTAQTYTFDQNNFLGGGVYVGDATITDPFGRDDAPDIKTSDVKATVNLNAGSVTLGNIVGQRDAETGAFLTDTVLNLNGSGFLGADVLNLKTPTSPTYTPEAVLPKEAQELGFGTYSTGAVRILGVNSVNKADAGTFVLDLAPYIEDSVDLNRWSADVGSINVSAGELQITGPAYDPTDADGAYIGIQGNIVVDGGSLVFGRRTLIDGGLVGGSITSAGVETISGVHVVLNGDYSQSDTGTTVVGVSPSLVRFAPVSVGTANGGSEVLGPIEAGATVPFFTTPANGFSAQSTPSRIDVTGKVTLSGKVLVDVTKDAIYSAGDGYTLFTYGDTDSAVSATVNQSISSPFVSFDLQKDDATKTVKIVAKRVGYATAATNPNAVSAANALDALIPTIVQKISDDANGGSVFTTVSEIGLVQDAANIISGLDWRLSQAGAAQVFNELSSAEIYGSLAAIEQNSALTESFETAAAIGSNGVWINPVGRFARYGDTNSGASKIRDNSYGGAIGLNLGYADNGTFGIGFAYAEHDIAARGTPETAKAKTYSLGVNWKHVFGPIQAGAQFVYGFSNFDVTRDLTVLDRTITASFKGRQWDGNVELGYDVLAGSGVTVLPFGKLALRHWTLGGFTEQGGAGIGLTAGRDSKTVFVPELGVRLGAELSNGGDVSIRPFGKLSYTFQGDVGSSREFAFATGGSPFTLKGVDPKGFGSIDGGISALFKERIGVFVQGGLNFGGSQKGAEARGGINVRF</sequence>
<feature type="compositionally biased region" description="Low complexity" evidence="1">
    <location>
        <begin position="469"/>
        <end position="502"/>
    </location>
</feature>
<name>A0A7W6EXW6_9SPHN</name>
<feature type="compositionally biased region" description="Low complexity" evidence="1">
    <location>
        <begin position="658"/>
        <end position="678"/>
    </location>
</feature>
<evidence type="ECO:0000313" key="5">
    <source>
        <dbReference type="Proteomes" id="UP000562395"/>
    </source>
</evidence>
<reference evidence="4 5" key="1">
    <citation type="submission" date="2020-08" db="EMBL/GenBank/DDBJ databases">
        <title>Genomic Encyclopedia of Type Strains, Phase IV (KMG-IV): sequencing the most valuable type-strain genomes for metagenomic binning, comparative biology and taxonomic classification.</title>
        <authorList>
            <person name="Goeker M."/>
        </authorList>
    </citation>
    <scope>NUCLEOTIDE SEQUENCE [LARGE SCALE GENOMIC DNA]</scope>
    <source>
        <strain evidence="4 5">DSM 14552</strain>
    </source>
</reference>
<dbReference type="EMBL" id="JACICY010000025">
    <property type="protein sequence ID" value="MBB3862817.1"/>
    <property type="molecule type" value="Genomic_DNA"/>
</dbReference>
<dbReference type="Pfam" id="PF03797">
    <property type="entry name" value="Autotransporter"/>
    <property type="match status" value="1"/>
</dbReference>
<comment type="caution">
    <text evidence="4">The sequence shown here is derived from an EMBL/GenBank/DDBJ whole genome shotgun (WGS) entry which is preliminary data.</text>
</comment>
<dbReference type="SMART" id="SM00869">
    <property type="entry name" value="Autotransporter"/>
    <property type="match status" value="1"/>
</dbReference>
<feature type="signal peptide" evidence="2">
    <location>
        <begin position="1"/>
        <end position="27"/>
    </location>
</feature>
<keyword evidence="2" id="KW-0732">Signal</keyword>
<dbReference type="PROSITE" id="PS51208">
    <property type="entry name" value="AUTOTRANSPORTER"/>
    <property type="match status" value="1"/>
</dbReference>
<dbReference type="RefSeq" id="WP_145206911.1">
    <property type="nucleotide sequence ID" value="NZ_JACICY010000025.1"/>
</dbReference>
<dbReference type="Proteomes" id="UP000562395">
    <property type="component" value="Unassembled WGS sequence"/>
</dbReference>
<feature type="compositionally biased region" description="Low complexity" evidence="1">
    <location>
        <begin position="634"/>
        <end position="651"/>
    </location>
</feature>
<proteinExistence type="predicted"/>
<evidence type="ECO:0000259" key="3">
    <source>
        <dbReference type="PROSITE" id="PS51208"/>
    </source>
</evidence>
<dbReference type="InterPro" id="IPR036709">
    <property type="entry name" value="Autotransporte_beta_dom_sf"/>
</dbReference>
<protein>
    <recommendedName>
        <fullName evidence="3">Autotransporter domain-containing protein</fullName>
    </recommendedName>
</protein>
<organism evidence="4 5">
    <name type="scientific">Novosphingobium hassiacum</name>
    <dbReference type="NCBI Taxonomy" id="173676"/>
    <lineage>
        <taxon>Bacteria</taxon>
        <taxon>Pseudomonadati</taxon>
        <taxon>Pseudomonadota</taxon>
        <taxon>Alphaproteobacteria</taxon>
        <taxon>Sphingomonadales</taxon>
        <taxon>Sphingomonadaceae</taxon>
        <taxon>Novosphingobium</taxon>
    </lineage>
</organism>
<evidence type="ECO:0000256" key="2">
    <source>
        <dbReference type="SAM" id="SignalP"/>
    </source>
</evidence>
<feature type="region of interest" description="Disordered" evidence="1">
    <location>
        <begin position="634"/>
        <end position="681"/>
    </location>
</feature>
<dbReference type="Gene3D" id="2.40.128.130">
    <property type="entry name" value="Autotransporter beta-domain"/>
    <property type="match status" value="1"/>
</dbReference>
<feature type="domain" description="Autotransporter" evidence="3">
    <location>
        <begin position="1626"/>
        <end position="1903"/>
    </location>
</feature>
<accession>A0A7W6EXW6</accession>
<dbReference type="SUPFAM" id="SSF103515">
    <property type="entry name" value="Autotransporter"/>
    <property type="match status" value="1"/>
</dbReference>
<keyword evidence="5" id="KW-1185">Reference proteome</keyword>